<name>J0IQ68_HELPX</name>
<organism evidence="1 2">
    <name type="scientific">Helicobacter pylori NQ4200</name>
    <dbReference type="NCBI Taxonomy" id="992024"/>
    <lineage>
        <taxon>Bacteria</taxon>
        <taxon>Pseudomonadati</taxon>
        <taxon>Campylobacterota</taxon>
        <taxon>Epsilonproteobacteria</taxon>
        <taxon>Campylobacterales</taxon>
        <taxon>Helicobacteraceae</taxon>
        <taxon>Helicobacter</taxon>
    </lineage>
</organism>
<comment type="caution">
    <text evidence="1">The sequence shown here is derived from an EMBL/GenBank/DDBJ whole genome shotgun (WGS) entry which is preliminary data.</text>
</comment>
<accession>J0IQ68</accession>
<proteinExistence type="predicted"/>
<sequence>MPIYLFLVKHKFIFSVKKLMISLIEKAPYMLSPPFLIQCTSLQTFLFHA</sequence>
<keyword evidence="1" id="KW-0456">Lyase</keyword>
<evidence type="ECO:0000313" key="1">
    <source>
        <dbReference type="EMBL" id="EJB27262.1"/>
    </source>
</evidence>
<protein>
    <submittedName>
        <fullName evidence="1">Anthranilate synthase component I TrpE domain protein</fullName>
        <ecNumber evidence="1">4.1.3.27</ecNumber>
    </submittedName>
</protein>
<evidence type="ECO:0000313" key="2">
    <source>
        <dbReference type="Proteomes" id="UP000003358"/>
    </source>
</evidence>
<dbReference type="EC" id="4.1.3.27" evidence="1"/>
<dbReference type="AlphaFoldDB" id="J0IQ68"/>
<dbReference type="PATRIC" id="fig|992024.3.peg.1446"/>
<gene>
    <name evidence="1" type="ORF">HPNQ4200_1500</name>
</gene>
<dbReference type="EMBL" id="AKNS01000012">
    <property type="protein sequence ID" value="EJB27262.1"/>
    <property type="molecule type" value="Genomic_DNA"/>
</dbReference>
<dbReference type="Proteomes" id="UP000003358">
    <property type="component" value="Unassembled WGS sequence"/>
</dbReference>
<reference evidence="1 2" key="1">
    <citation type="journal article" date="2013" name="Pathog. Dis.">
        <title>Genome sequences of 65 Helicobacter pylori strains isolated from asymptomatic individuals and patients with gastric cancer, peptic ulcer disease, or gastritis.</title>
        <authorList>
            <person name="Blanchard T.G."/>
            <person name="Czinn S.J."/>
            <person name="Correa P."/>
            <person name="Nakazawa T."/>
            <person name="Keelan M."/>
            <person name="Morningstar L."/>
            <person name="Santana-Cruz I."/>
            <person name="Maroo A."/>
            <person name="McCracken C."/>
            <person name="Shefchek K."/>
            <person name="Daugherty S."/>
            <person name="Song Y."/>
            <person name="Fraser C.M."/>
            <person name="Fricke W.F."/>
        </authorList>
    </citation>
    <scope>NUCLEOTIDE SEQUENCE [LARGE SCALE GENOMIC DNA]</scope>
    <source>
        <strain evidence="1 2">NQ4200</strain>
    </source>
</reference>
<dbReference type="GO" id="GO:0004049">
    <property type="term" value="F:anthranilate synthase activity"/>
    <property type="evidence" value="ECO:0007669"/>
    <property type="project" value="UniProtKB-EC"/>
</dbReference>